<feature type="domain" description="Methyltransferase" evidence="1">
    <location>
        <begin position="48"/>
        <end position="144"/>
    </location>
</feature>
<organism evidence="2 3">
    <name type="scientific">Plantactinospora siamensis</name>
    <dbReference type="NCBI Taxonomy" id="555372"/>
    <lineage>
        <taxon>Bacteria</taxon>
        <taxon>Bacillati</taxon>
        <taxon>Actinomycetota</taxon>
        <taxon>Actinomycetes</taxon>
        <taxon>Micromonosporales</taxon>
        <taxon>Micromonosporaceae</taxon>
        <taxon>Plantactinospora</taxon>
    </lineage>
</organism>
<proteinExistence type="predicted"/>
<evidence type="ECO:0000259" key="1">
    <source>
        <dbReference type="Pfam" id="PF13649"/>
    </source>
</evidence>
<protein>
    <submittedName>
        <fullName evidence="2">Class I SAM-dependent methyltransferase</fullName>
        <ecNumber evidence="2">2.1.1.-</ecNumber>
    </submittedName>
</protein>
<dbReference type="InterPro" id="IPR029063">
    <property type="entry name" value="SAM-dependent_MTases_sf"/>
</dbReference>
<dbReference type="RefSeq" id="WP_377342644.1">
    <property type="nucleotide sequence ID" value="NZ_JBHLUE010000021.1"/>
</dbReference>
<dbReference type="InterPro" id="IPR041698">
    <property type="entry name" value="Methyltransf_25"/>
</dbReference>
<dbReference type="Proteomes" id="UP001589894">
    <property type="component" value="Unassembled WGS sequence"/>
</dbReference>
<sequence>MRHAHAHMYGLTGRPDRYEQIARRPGRGLYGRIVADVAAADLPPGARILDVGTGPGTVPLALAAALPQVTLDGLDLAPTMVEHAAAAARAAGLTERVRFVAADGGDMPFPDDAFDLVVSSLSLHHWADAPAVVGEIGRVLRPGGVAWIYDVRPILGRAERAARRRWPAAAVHRAPVRTGRLPVRLFGRCTIRRPE</sequence>
<dbReference type="EMBL" id="JBHLUE010000021">
    <property type="protein sequence ID" value="MFC0567346.1"/>
    <property type="molecule type" value="Genomic_DNA"/>
</dbReference>
<accession>A0ABV6P2U6</accession>
<reference evidence="2 3" key="1">
    <citation type="submission" date="2024-09" db="EMBL/GenBank/DDBJ databases">
        <authorList>
            <person name="Sun Q."/>
            <person name="Mori K."/>
        </authorList>
    </citation>
    <scope>NUCLEOTIDE SEQUENCE [LARGE SCALE GENOMIC DNA]</scope>
    <source>
        <strain evidence="2 3">TBRC 2205</strain>
    </source>
</reference>
<dbReference type="Pfam" id="PF13649">
    <property type="entry name" value="Methyltransf_25"/>
    <property type="match status" value="1"/>
</dbReference>
<keyword evidence="2" id="KW-0808">Transferase</keyword>
<dbReference type="SUPFAM" id="SSF53335">
    <property type="entry name" value="S-adenosyl-L-methionine-dependent methyltransferases"/>
    <property type="match status" value="1"/>
</dbReference>
<dbReference type="GO" id="GO:0032259">
    <property type="term" value="P:methylation"/>
    <property type="evidence" value="ECO:0007669"/>
    <property type="project" value="UniProtKB-KW"/>
</dbReference>
<name>A0ABV6P2U6_9ACTN</name>
<comment type="caution">
    <text evidence="2">The sequence shown here is derived from an EMBL/GenBank/DDBJ whole genome shotgun (WGS) entry which is preliminary data.</text>
</comment>
<dbReference type="GO" id="GO:0008168">
    <property type="term" value="F:methyltransferase activity"/>
    <property type="evidence" value="ECO:0007669"/>
    <property type="project" value="UniProtKB-KW"/>
</dbReference>
<keyword evidence="2" id="KW-0489">Methyltransferase</keyword>
<gene>
    <name evidence="2" type="ORF">ACFFHU_24800</name>
</gene>
<dbReference type="Gene3D" id="3.40.50.150">
    <property type="entry name" value="Vaccinia Virus protein VP39"/>
    <property type="match status" value="1"/>
</dbReference>
<evidence type="ECO:0000313" key="3">
    <source>
        <dbReference type="Proteomes" id="UP001589894"/>
    </source>
</evidence>
<dbReference type="EC" id="2.1.1.-" evidence="2"/>
<keyword evidence="3" id="KW-1185">Reference proteome</keyword>
<dbReference type="CDD" id="cd02440">
    <property type="entry name" value="AdoMet_MTases"/>
    <property type="match status" value="1"/>
</dbReference>
<dbReference type="PANTHER" id="PTHR43591">
    <property type="entry name" value="METHYLTRANSFERASE"/>
    <property type="match status" value="1"/>
</dbReference>
<evidence type="ECO:0000313" key="2">
    <source>
        <dbReference type="EMBL" id="MFC0567346.1"/>
    </source>
</evidence>